<dbReference type="Pfam" id="PF05380">
    <property type="entry name" value="Peptidase_A17"/>
    <property type="match status" value="1"/>
</dbReference>
<evidence type="ECO:0000313" key="2">
    <source>
        <dbReference type="Proteomes" id="UP000499080"/>
    </source>
</evidence>
<evidence type="ECO:0000313" key="1">
    <source>
        <dbReference type="EMBL" id="GBN43146.1"/>
    </source>
</evidence>
<keyword evidence="2" id="KW-1185">Reference proteome</keyword>
<dbReference type="InterPro" id="IPR008042">
    <property type="entry name" value="Retrotrans_Pao"/>
</dbReference>
<organism evidence="1 2">
    <name type="scientific">Araneus ventricosus</name>
    <name type="common">Orbweaver spider</name>
    <name type="synonym">Epeira ventricosa</name>
    <dbReference type="NCBI Taxonomy" id="182803"/>
    <lineage>
        <taxon>Eukaryota</taxon>
        <taxon>Metazoa</taxon>
        <taxon>Ecdysozoa</taxon>
        <taxon>Arthropoda</taxon>
        <taxon>Chelicerata</taxon>
        <taxon>Arachnida</taxon>
        <taxon>Araneae</taxon>
        <taxon>Araneomorphae</taxon>
        <taxon>Entelegynae</taxon>
        <taxon>Araneoidea</taxon>
        <taxon>Araneidae</taxon>
        <taxon>Araneus</taxon>
    </lineage>
</organism>
<sequence>MDGILTGLNVIEKTKELQPQLLQLLGRGGMTLHKWCSNIESILSNIQNSSNYQFNILREMKPVKTLGVLWKPNNDCFLFKVISQQNSYTKKNILSDISRICDPLGIIGLVVSKAKIFIQRLWLLKLGWEESLPEDVSRA</sequence>
<dbReference type="AlphaFoldDB" id="A0A4Y2NZD2"/>
<dbReference type="PANTHER" id="PTHR47331:SF1">
    <property type="entry name" value="GAG-LIKE PROTEIN"/>
    <property type="match status" value="1"/>
</dbReference>
<accession>A0A4Y2NZD2</accession>
<proteinExistence type="predicted"/>
<evidence type="ECO:0008006" key="3">
    <source>
        <dbReference type="Google" id="ProtNLM"/>
    </source>
</evidence>
<dbReference type="PANTHER" id="PTHR47331">
    <property type="entry name" value="PHD-TYPE DOMAIN-CONTAINING PROTEIN"/>
    <property type="match status" value="1"/>
</dbReference>
<dbReference type="EMBL" id="BGPR01009922">
    <property type="protein sequence ID" value="GBN43146.1"/>
    <property type="molecule type" value="Genomic_DNA"/>
</dbReference>
<name>A0A4Y2NZD2_ARAVE</name>
<dbReference type="OrthoDB" id="6435060at2759"/>
<comment type="caution">
    <text evidence="1">The sequence shown here is derived from an EMBL/GenBank/DDBJ whole genome shotgun (WGS) entry which is preliminary data.</text>
</comment>
<gene>
    <name evidence="1" type="ORF">AVEN_275158_1</name>
</gene>
<dbReference type="Proteomes" id="UP000499080">
    <property type="component" value="Unassembled WGS sequence"/>
</dbReference>
<protein>
    <recommendedName>
        <fullName evidence="3">Reverse transcriptase domain-containing protein</fullName>
    </recommendedName>
</protein>
<reference evidence="1 2" key="1">
    <citation type="journal article" date="2019" name="Sci. Rep.">
        <title>Orb-weaving spider Araneus ventricosus genome elucidates the spidroin gene catalogue.</title>
        <authorList>
            <person name="Kono N."/>
            <person name="Nakamura H."/>
            <person name="Ohtoshi R."/>
            <person name="Moran D.A.P."/>
            <person name="Shinohara A."/>
            <person name="Yoshida Y."/>
            <person name="Fujiwara M."/>
            <person name="Mori M."/>
            <person name="Tomita M."/>
            <person name="Arakawa K."/>
        </authorList>
    </citation>
    <scope>NUCLEOTIDE SEQUENCE [LARGE SCALE GENOMIC DNA]</scope>
</reference>